<dbReference type="RefSeq" id="WP_126704624.1">
    <property type="nucleotide sequence ID" value="NZ_CP034593.1"/>
</dbReference>
<reference evidence="2 3" key="1">
    <citation type="submission" date="2018-12" db="EMBL/GenBank/DDBJ databases">
        <title>Complete genome sequence of Flaviflexus sp. H23T48.</title>
        <authorList>
            <person name="Bae J.-W."/>
            <person name="Lee J.-Y."/>
        </authorList>
    </citation>
    <scope>NUCLEOTIDE SEQUENCE [LARGE SCALE GENOMIC DNA]</scope>
    <source>
        <strain evidence="2 3">H23T48</strain>
    </source>
</reference>
<name>A0A3Q9G318_9ACTO</name>
<feature type="region of interest" description="Disordered" evidence="1">
    <location>
        <begin position="333"/>
        <end position="356"/>
    </location>
</feature>
<keyword evidence="3" id="KW-1185">Reference proteome</keyword>
<dbReference type="KEGG" id="flh:EJ997_11200"/>
<feature type="region of interest" description="Disordered" evidence="1">
    <location>
        <begin position="1307"/>
        <end position="1333"/>
    </location>
</feature>
<feature type="compositionally biased region" description="Basic and acidic residues" evidence="1">
    <location>
        <begin position="1419"/>
        <end position="1432"/>
    </location>
</feature>
<feature type="region of interest" description="Disordered" evidence="1">
    <location>
        <begin position="1390"/>
        <end position="1432"/>
    </location>
</feature>
<protein>
    <recommendedName>
        <fullName evidence="4">DUF4011 domain-containing protein</fullName>
    </recommendedName>
</protein>
<organism evidence="2 3">
    <name type="scientific">Flaviflexus ciconiae</name>
    <dbReference type="NCBI Taxonomy" id="2496867"/>
    <lineage>
        <taxon>Bacteria</taxon>
        <taxon>Bacillati</taxon>
        <taxon>Actinomycetota</taxon>
        <taxon>Actinomycetes</taxon>
        <taxon>Actinomycetales</taxon>
        <taxon>Actinomycetaceae</taxon>
        <taxon>Flaviflexus</taxon>
    </lineage>
</organism>
<feature type="compositionally biased region" description="Basic and acidic residues" evidence="1">
    <location>
        <begin position="341"/>
        <end position="353"/>
    </location>
</feature>
<dbReference type="EMBL" id="CP034593">
    <property type="protein sequence ID" value="AZQ77821.1"/>
    <property type="molecule type" value="Genomic_DNA"/>
</dbReference>
<feature type="region of interest" description="Disordered" evidence="1">
    <location>
        <begin position="1"/>
        <end position="48"/>
    </location>
</feature>
<dbReference type="Proteomes" id="UP000280344">
    <property type="component" value="Chromosome"/>
</dbReference>
<evidence type="ECO:0000256" key="1">
    <source>
        <dbReference type="SAM" id="MobiDB-lite"/>
    </source>
</evidence>
<evidence type="ECO:0000313" key="3">
    <source>
        <dbReference type="Proteomes" id="UP000280344"/>
    </source>
</evidence>
<proteinExistence type="predicted"/>
<sequence length="1432" mass="155192">MSPISFFRKKRSQPVEKVAEPSAASPIEATASPSLDNALPVEQERPVPALDRSLDEETDAAYAAITEAFAQWRESLSLKTDDIVLSADEPTVLDLSSLHPTGAAQFYSGSPTPLTSVFRESETQGRARTKINALLEKQRSLEESYGSAPISLVMGTLTWSEIRPKKQSASEPEPGDNADDVELGAAFDETGQISLDEAEEVSEEPTGPQIIEVTEPALRRVVHVVASTAADPVLTLGHEADISSSVLGALRRHGAPVEAVAEIRTLAHDPETQESALARLRELARVYLPGCEYRSVTLLALASSPSAILHDDLVTMEPRIRGSRLIARLVSETPSNEQIEADPHDRSPQEERGAGQLDVTELDIVDAVAGGTSVFIDSAPGTSPRRVLASIASDIAASGKSVLYLYGNSSAHRAFTGQLNIMGLGDLVADFGKVSEVPMRLRTGMRLKSPTIDAEAVSERNAQLESDREALVEFMSALHETSPKWGVSAYQLLTQIVEMSLEEDGAKTKVRLSEDVVTALSDEEARGRAAARLDEALRLDRRASESNPWARSTIFTDEDATAAHKRVTHLADISLPALLDQVQRASAETGLRKAETLNDWAEQLELLSEVSDTLDTFRPHIYERSVADMLIATASKEWRNSHGATMGMSERRHLKKEARDMVRAGQEVTDLHASLSKVQREREQWRLLAEPGSWPSIPEGMSQLRSTYGEVRAEIDEVMEFLPDGGELTAIPLAELRKRCQALARESGDLADLPRRNSLRGEIEKDGLTELYADLTDRSIPADKAGNELHAAHLASVFEHMFSSTPALAAGAGTRANDLVARVVQQDREHVESMPQYINRAVVSNMRSKITKKKDQTLEVDSYLAEHGAAGLRDAIARHGELLQAARPVWAMSAVTVAQFIPPMKWADVVILDGIDNVELAQLVPAILRGGTLVVAGRLQSRGEAVSALSKILPVASLPTLSSKHDEMTASFLSSNGFSTALAVYPGAPTRPMPKLKVVEGTGVPGPKSGLVEGPEKEVEAVVEAVVDLALSRPGESVGVISLNAAHAERIRASIRSVARTSSALGDLTDPTVKEPFTVVDAMSNTALRRDHIILTVGLGKTVHGRVLHSFGDLSTPAGVEGLVSALESPRKSLTMISSFEASDIDRNRLGTPGSILLVDLLEAYRKQAPAEDPAEGEGNALLRDLALRLQERGYRARVGYRRGESLSIPLVAGHDEIPGTWATAVTIDNERYAEEKSLRRRDQFWPAMLSGRGWRVVPTVTTSVFFDPQAEIERIISSVDAVRDEVRQAASRKKTGKNIPAHLDLTTIDDDLDEPQGRPRGPRPKVSPGMPLAAYSDDQLDDLVAWIISDGKNRSEDEVVDALRSELDLRRRGIQVDVVLRNVVRRQVGPAVVTSENGEEPGGDDLGGAQFGGEQPADGDRPAHNDEGDRL</sequence>
<gene>
    <name evidence="2" type="ORF">EJ997_11200</name>
</gene>
<dbReference type="OrthoDB" id="9757917at2"/>
<evidence type="ECO:0000313" key="2">
    <source>
        <dbReference type="EMBL" id="AZQ77821.1"/>
    </source>
</evidence>
<evidence type="ECO:0008006" key="4">
    <source>
        <dbReference type="Google" id="ProtNLM"/>
    </source>
</evidence>
<accession>A0A3Q9G318</accession>